<protein>
    <submittedName>
        <fullName evidence="1">Uncharacterized protein</fullName>
    </submittedName>
</protein>
<evidence type="ECO:0000313" key="1">
    <source>
        <dbReference type="EMBL" id="KAK4302094.1"/>
    </source>
</evidence>
<accession>A0AAE1P4S9</accession>
<dbReference type="Proteomes" id="UP001292094">
    <property type="component" value="Unassembled WGS sequence"/>
</dbReference>
<reference evidence="1" key="1">
    <citation type="submission" date="2023-11" db="EMBL/GenBank/DDBJ databases">
        <title>Genome assemblies of two species of porcelain crab, Petrolisthes cinctipes and Petrolisthes manimaculis (Anomura: Porcellanidae).</title>
        <authorList>
            <person name="Angst P."/>
        </authorList>
    </citation>
    <scope>NUCLEOTIDE SEQUENCE</scope>
    <source>
        <strain evidence="1">PB745_02</strain>
        <tissue evidence="1">Gill</tissue>
    </source>
</reference>
<gene>
    <name evidence="1" type="ORF">Pmani_025802</name>
</gene>
<evidence type="ECO:0000313" key="2">
    <source>
        <dbReference type="Proteomes" id="UP001292094"/>
    </source>
</evidence>
<proteinExistence type="predicted"/>
<keyword evidence="2" id="KW-1185">Reference proteome</keyword>
<dbReference type="EMBL" id="JAWZYT010002782">
    <property type="protein sequence ID" value="KAK4302094.1"/>
    <property type="molecule type" value="Genomic_DNA"/>
</dbReference>
<name>A0AAE1P4S9_9EUCA</name>
<organism evidence="1 2">
    <name type="scientific">Petrolisthes manimaculis</name>
    <dbReference type="NCBI Taxonomy" id="1843537"/>
    <lineage>
        <taxon>Eukaryota</taxon>
        <taxon>Metazoa</taxon>
        <taxon>Ecdysozoa</taxon>
        <taxon>Arthropoda</taxon>
        <taxon>Crustacea</taxon>
        <taxon>Multicrustacea</taxon>
        <taxon>Malacostraca</taxon>
        <taxon>Eumalacostraca</taxon>
        <taxon>Eucarida</taxon>
        <taxon>Decapoda</taxon>
        <taxon>Pleocyemata</taxon>
        <taxon>Anomura</taxon>
        <taxon>Galatheoidea</taxon>
        <taxon>Porcellanidae</taxon>
        <taxon>Petrolisthes</taxon>
    </lineage>
</organism>
<sequence length="104" mass="11827">MNEWLGVTVGWVGVYCMVGKGSSWGEKWWCAEADWDGRGFSDVQERLLGKLERKRLNLNYRGMAMLRDGMVGYRDEVDMTGRVGHEFSLATQDPNRHVDLSQGA</sequence>
<dbReference type="AlphaFoldDB" id="A0AAE1P4S9"/>
<comment type="caution">
    <text evidence="1">The sequence shown here is derived from an EMBL/GenBank/DDBJ whole genome shotgun (WGS) entry which is preliminary data.</text>
</comment>